<gene>
    <name evidence="3" type="ORF">CDV36_011591</name>
</gene>
<proteinExistence type="predicted"/>
<protein>
    <submittedName>
        <fullName evidence="3">Uncharacterized protein</fullName>
    </submittedName>
</protein>
<feature type="region of interest" description="Disordered" evidence="2">
    <location>
        <begin position="120"/>
        <end position="231"/>
    </location>
</feature>
<feature type="coiled-coil region" evidence="1">
    <location>
        <begin position="383"/>
        <end position="428"/>
    </location>
</feature>
<organism evidence="3 4">
    <name type="scientific">Fusarium kuroshium</name>
    <dbReference type="NCBI Taxonomy" id="2010991"/>
    <lineage>
        <taxon>Eukaryota</taxon>
        <taxon>Fungi</taxon>
        <taxon>Dikarya</taxon>
        <taxon>Ascomycota</taxon>
        <taxon>Pezizomycotina</taxon>
        <taxon>Sordariomycetes</taxon>
        <taxon>Hypocreomycetidae</taxon>
        <taxon>Hypocreales</taxon>
        <taxon>Nectriaceae</taxon>
        <taxon>Fusarium</taxon>
        <taxon>Fusarium solani species complex</taxon>
    </lineage>
</organism>
<keyword evidence="1" id="KW-0175">Coiled coil</keyword>
<feature type="compositionally biased region" description="Basic and acidic residues" evidence="2">
    <location>
        <begin position="151"/>
        <end position="171"/>
    </location>
</feature>
<dbReference type="AlphaFoldDB" id="A0A3M2RU51"/>
<accession>A0A3M2RU51</accession>
<evidence type="ECO:0000313" key="3">
    <source>
        <dbReference type="EMBL" id="RMJ08794.1"/>
    </source>
</evidence>
<dbReference type="OrthoDB" id="5089539at2759"/>
<sequence>MTDNEILKALGIPPDMYNTSLRARTASDSRIVHRWTRQWPWQWAGDFPPKNWTATMVRNLARLVGHVSTGPRGRESKYTLLDVKNFVRGQANQRWNVQLKPSDIHDALLVFGVITKRSKSVTEEELVSPRQADMDDEEEDECDVDESIDEGEQHNRAGEMEDGRHKKDGDQARTSSKANARPIPTPNGESSVLIHQKLARQTNSSPPEEVITLDQAETSPSDSPKKRARSEEAYLGPAIAALDRLAKRRHLNTDEPNTDHDLSAPTVEDPAAPMTKEKDLATLDDVVKRKRTESTLEYTTLKEKVDTFQNDLNTRKASLEAGTVIASESRNEVATRENVYHDAFNNLQKLRRTIEHYDINEDLMETLDSETRIMIAKDHGRRLGEMKKELDTAETHLHEARRKVEVEREEVKKRIKDDEAKLVDMEAGLELAHTERDRWICMEHLAAMKADDLKKFVAGLEEEGLGTPKSLEKKNQPDGGIGNTDEFKVDPESSGSD</sequence>
<evidence type="ECO:0000256" key="2">
    <source>
        <dbReference type="SAM" id="MobiDB-lite"/>
    </source>
</evidence>
<keyword evidence="4" id="KW-1185">Reference proteome</keyword>
<evidence type="ECO:0000313" key="4">
    <source>
        <dbReference type="Proteomes" id="UP000277212"/>
    </source>
</evidence>
<feature type="region of interest" description="Disordered" evidence="2">
    <location>
        <begin position="462"/>
        <end position="497"/>
    </location>
</feature>
<dbReference type="EMBL" id="NKUJ01000270">
    <property type="protein sequence ID" value="RMJ08794.1"/>
    <property type="molecule type" value="Genomic_DNA"/>
</dbReference>
<name>A0A3M2RU51_9HYPO</name>
<dbReference type="Proteomes" id="UP000277212">
    <property type="component" value="Unassembled WGS sequence"/>
</dbReference>
<reference evidence="3 4" key="1">
    <citation type="submission" date="2017-06" db="EMBL/GenBank/DDBJ databases">
        <title>Comparative genomic analysis of Ambrosia Fusariam Clade fungi.</title>
        <authorList>
            <person name="Stajich J.E."/>
            <person name="Carrillo J."/>
            <person name="Kijimoto T."/>
            <person name="Eskalen A."/>
            <person name="O'Donnell K."/>
            <person name="Kasson M."/>
        </authorList>
    </citation>
    <scope>NUCLEOTIDE SEQUENCE [LARGE SCALE GENOMIC DNA]</scope>
    <source>
        <strain evidence="3">UCR3666</strain>
    </source>
</reference>
<feature type="compositionally biased region" description="Acidic residues" evidence="2">
    <location>
        <begin position="134"/>
        <end position="150"/>
    </location>
</feature>
<evidence type="ECO:0000256" key="1">
    <source>
        <dbReference type="SAM" id="Coils"/>
    </source>
</evidence>
<comment type="caution">
    <text evidence="3">The sequence shown here is derived from an EMBL/GenBank/DDBJ whole genome shotgun (WGS) entry which is preliminary data.</text>
</comment>